<dbReference type="EMBL" id="SWFS01000307">
    <property type="protein sequence ID" value="KAA8910574.1"/>
    <property type="molecule type" value="Genomic_DNA"/>
</dbReference>
<accession>A0A642V228</accession>
<dbReference type="GO" id="GO:0031011">
    <property type="term" value="C:Ino80 complex"/>
    <property type="evidence" value="ECO:0007669"/>
    <property type="project" value="InterPro"/>
</dbReference>
<evidence type="ECO:0000313" key="6">
    <source>
        <dbReference type="EMBL" id="KAA8910574.1"/>
    </source>
</evidence>
<evidence type="ECO:0000256" key="4">
    <source>
        <dbReference type="ARBA" id="ARBA00023242"/>
    </source>
</evidence>
<organism evidence="6 7">
    <name type="scientific">Trichomonascus ciferrii</name>
    <dbReference type="NCBI Taxonomy" id="44093"/>
    <lineage>
        <taxon>Eukaryota</taxon>
        <taxon>Fungi</taxon>
        <taxon>Dikarya</taxon>
        <taxon>Ascomycota</taxon>
        <taxon>Saccharomycotina</taxon>
        <taxon>Dipodascomycetes</taxon>
        <taxon>Dipodascales</taxon>
        <taxon>Trichomonascaceae</taxon>
        <taxon>Trichomonascus</taxon>
        <taxon>Trichomonascus ciferrii complex</taxon>
    </lineage>
</organism>
<gene>
    <name evidence="6" type="ORF">TRICI_004098</name>
</gene>
<evidence type="ECO:0000256" key="2">
    <source>
        <dbReference type="ARBA" id="ARBA00023015"/>
    </source>
</evidence>
<keyword evidence="3" id="KW-0804">Transcription</keyword>
<evidence type="ECO:0000313" key="7">
    <source>
        <dbReference type="Proteomes" id="UP000761534"/>
    </source>
</evidence>
<keyword evidence="2" id="KW-0805">Transcription regulation</keyword>
<keyword evidence="4" id="KW-0539">Nucleus</keyword>
<comment type="subcellular location">
    <subcellularLocation>
        <location evidence="1">Nucleus</location>
    </subcellularLocation>
</comment>
<dbReference type="AlphaFoldDB" id="A0A642V228"/>
<evidence type="ECO:0000259" key="5">
    <source>
        <dbReference type="SMART" id="SM00993"/>
    </source>
</evidence>
<evidence type="ECO:0000256" key="3">
    <source>
        <dbReference type="ARBA" id="ARBA00023163"/>
    </source>
</evidence>
<dbReference type="VEuPathDB" id="FungiDB:TRICI_004098"/>
<reference evidence="6" key="1">
    <citation type="journal article" date="2019" name="G3 (Bethesda)">
        <title>Genome Assemblies of Two Rare Opportunistic Yeast Pathogens: Diutina rugosa (syn. Candida rugosa) and Trichomonascus ciferrii (syn. Candida ciferrii).</title>
        <authorList>
            <person name="Mixao V."/>
            <person name="Saus E."/>
            <person name="Hansen A.P."/>
            <person name="Lass-Florl C."/>
            <person name="Gabaldon T."/>
        </authorList>
    </citation>
    <scope>NUCLEOTIDE SEQUENCE</scope>
    <source>
        <strain evidence="6">CBS 4856</strain>
    </source>
</reference>
<dbReference type="PANTHER" id="PTHR31200">
    <property type="entry name" value="INO80 COMPLEX SUBUNIT C"/>
    <property type="match status" value="1"/>
</dbReference>
<dbReference type="InterPro" id="IPR029525">
    <property type="entry name" value="INO80C/Ies6"/>
</dbReference>
<comment type="caution">
    <text evidence="6">The sequence shown here is derived from an EMBL/GenBank/DDBJ whole genome shotgun (WGS) entry which is preliminary data.</text>
</comment>
<keyword evidence="7" id="KW-1185">Reference proteome</keyword>
<dbReference type="Proteomes" id="UP000761534">
    <property type="component" value="Unassembled WGS sequence"/>
</dbReference>
<dbReference type="GO" id="GO:0006338">
    <property type="term" value="P:chromatin remodeling"/>
    <property type="evidence" value="ECO:0007669"/>
    <property type="project" value="InterPro"/>
</dbReference>
<dbReference type="InterPro" id="IPR013272">
    <property type="entry name" value="Vps72/YL1_C"/>
</dbReference>
<dbReference type="OrthoDB" id="49520at2759"/>
<protein>
    <recommendedName>
        <fullName evidence="5">Vps72/YL1 C-terminal domain-containing protein</fullName>
    </recommendedName>
</protein>
<name>A0A642V228_9ASCO</name>
<dbReference type="Pfam" id="PF08265">
    <property type="entry name" value="YL1_C"/>
    <property type="match status" value="1"/>
</dbReference>
<feature type="domain" description="Vps72/YL1 C-terminal" evidence="5">
    <location>
        <begin position="68"/>
        <end position="97"/>
    </location>
</feature>
<sequence>MSTAADADFAVVKRTFKNPRWKGTNKRYKNMKAIIADEQRRLASLQIGPDKATYFTVDAPPSLKPRKWWCDITGLEGKYKTPRHGLRYYNKEIYDIIKELAPGVDQQYLELRNANVVLR</sequence>
<dbReference type="SMART" id="SM00993">
    <property type="entry name" value="YL1_C"/>
    <property type="match status" value="1"/>
</dbReference>
<proteinExistence type="predicted"/>
<evidence type="ECO:0000256" key="1">
    <source>
        <dbReference type="ARBA" id="ARBA00004123"/>
    </source>
</evidence>
<dbReference type="PANTHER" id="PTHR31200:SF1">
    <property type="entry name" value="INO80 COMPLEX SUBUNIT C"/>
    <property type="match status" value="1"/>
</dbReference>